<keyword evidence="1" id="KW-0614">Plasmid</keyword>
<proteinExistence type="predicted"/>
<organism evidence="1">
    <name type="scientific">Escherichia coli</name>
    <dbReference type="NCBI Taxonomy" id="562"/>
    <lineage>
        <taxon>Bacteria</taxon>
        <taxon>Pseudomonadati</taxon>
        <taxon>Pseudomonadota</taxon>
        <taxon>Gammaproteobacteria</taxon>
        <taxon>Enterobacterales</taxon>
        <taxon>Enterobacteriaceae</taxon>
        <taxon>Escherichia</taxon>
    </lineage>
</organism>
<sequence length="67" mass="7105">MAFCFLSVPCNRPRGGGLAGRGGGLSLRSVPQFPAICPRCPVESGEVAFHALTGIKQVNKFRTCIDL</sequence>
<name>A0A2P1H1W1_ECOLX</name>
<dbReference type="EMBL" id="MF474175">
    <property type="protein sequence ID" value="AVN57360.1"/>
    <property type="molecule type" value="Genomic_DNA"/>
</dbReference>
<accession>A0A2P1H1W1</accession>
<protein>
    <submittedName>
        <fullName evidence="1">Uncharacterized protein</fullName>
    </submittedName>
</protein>
<evidence type="ECO:0000313" key="1">
    <source>
        <dbReference type="EMBL" id="AVN57360.1"/>
    </source>
</evidence>
<dbReference type="AlphaFoldDB" id="A0A2P1H1W1"/>
<geneLocation type="plasmid" evidence="1">
    <name>pNIT-HK</name>
</geneLocation>
<reference evidence="1" key="1">
    <citation type="submission" date="2017-07" db="EMBL/GenBank/DDBJ databases">
        <title>Escherichia coli strain J53/pNIT-HK plasmid pNIT-HK, complete sequence.</title>
        <authorList>
            <person name="Ho P.L."/>
            <person name="Liu C.J."/>
            <person name="Lau A."/>
            <person name="Lai E.L.Y."/>
            <person name="Chow K.H."/>
        </authorList>
    </citation>
    <scope>NUCLEOTIDE SEQUENCE</scope>
    <source>
        <strain evidence="1">J53/pNIT-HK</strain>
        <plasmid evidence="1">pNIT-HK</plasmid>
    </source>
</reference>